<accession>A0A9D1N0X9</accession>
<keyword evidence="6" id="KW-0808">Transferase</keyword>
<feature type="domain" description="Response regulatory" evidence="13">
    <location>
        <begin position="3"/>
        <end position="116"/>
    </location>
</feature>
<dbReference type="PROSITE" id="PS50109">
    <property type="entry name" value="HIS_KIN"/>
    <property type="match status" value="1"/>
</dbReference>
<dbReference type="AlphaFoldDB" id="A0A9D1N0X9"/>
<organism evidence="14 15">
    <name type="scientific">Candidatus Limenecus avicola</name>
    <dbReference type="NCBI Taxonomy" id="2840847"/>
    <lineage>
        <taxon>Bacteria</taxon>
        <taxon>Bacillati</taxon>
        <taxon>Bacillota</taxon>
        <taxon>Clostridia</taxon>
        <taxon>Eubacteriales</taxon>
        <taxon>Clostridiaceae</taxon>
        <taxon>Clostridiaceae incertae sedis</taxon>
        <taxon>Candidatus Limenecus</taxon>
    </lineage>
</organism>
<reference evidence="14" key="2">
    <citation type="journal article" date="2021" name="PeerJ">
        <title>Extensive microbial diversity within the chicken gut microbiome revealed by metagenomics and culture.</title>
        <authorList>
            <person name="Gilroy R."/>
            <person name="Ravi A."/>
            <person name="Getino M."/>
            <person name="Pursley I."/>
            <person name="Horton D.L."/>
            <person name="Alikhan N.F."/>
            <person name="Baker D."/>
            <person name="Gharbi K."/>
            <person name="Hall N."/>
            <person name="Watson M."/>
            <person name="Adriaenssens E.M."/>
            <person name="Foster-Nyarko E."/>
            <person name="Jarju S."/>
            <person name="Secka A."/>
            <person name="Antonio M."/>
            <person name="Oren A."/>
            <person name="Chaudhuri R.R."/>
            <person name="La Ragione R."/>
            <person name="Hildebrand F."/>
            <person name="Pallen M.J."/>
        </authorList>
    </citation>
    <scope>NUCLEOTIDE SEQUENCE</scope>
    <source>
        <strain evidence="14">CHK154-7741</strain>
    </source>
</reference>
<dbReference type="InterPro" id="IPR036097">
    <property type="entry name" value="HisK_dim/P_sf"/>
</dbReference>
<dbReference type="Gene3D" id="3.30.450.40">
    <property type="match status" value="1"/>
</dbReference>
<proteinExistence type="inferred from homology"/>
<gene>
    <name evidence="14" type="ORF">IAD26_06810</name>
</gene>
<dbReference type="Pfam" id="PF02518">
    <property type="entry name" value="HATPase_c"/>
    <property type="match status" value="1"/>
</dbReference>
<dbReference type="InterPro" id="IPR003594">
    <property type="entry name" value="HATPase_dom"/>
</dbReference>
<comment type="similarity">
    <text evidence="2">In the N-terminal section; belongs to the phytochrome family.</text>
</comment>
<dbReference type="InterPro" id="IPR001789">
    <property type="entry name" value="Sig_transdc_resp-reg_receiver"/>
</dbReference>
<dbReference type="SUPFAM" id="SSF55874">
    <property type="entry name" value="ATPase domain of HSP90 chaperone/DNA topoisomerase II/histidine kinase"/>
    <property type="match status" value="1"/>
</dbReference>
<name>A0A9D1N0X9_9CLOT</name>
<dbReference type="Proteomes" id="UP000886748">
    <property type="component" value="Unassembled WGS sequence"/>
</dbReference>
<evidence type="ECO:0000259" key="12">
    <source>
        <dbReference type="PROSITE" id="PS50109"/>
    </source>
</evidence>
<dbReference type="InterPro" id="IPR036890">
    <property type="entry name" value="HATPase_C_sf"/>
</dbReference>
<evidence type="ECO:0000256" key="2">
    <source>
        <dbReference type="ARBA" id="ARBA00006402"/>
    </source>
</evidence>
<comment type="caution">
    <text evidence="14">The sequence shown here is derived from an EMBL/GenBank/DDBJ whole genome shotgun (WGS) entry which is preliminary data.</text>
</comment>
<evidence type="ECO:0000256" key="9">
    <source>
        <dbReference type="ARBA" id="ARBA00024867"/>
    </source>
</evidence>
<evidence type="ECO:0000256" key="8">
    <source>
        <dbReference type="ARBA" id="ARBA00023012"/>
    </source>
</evidence>
<keyword evidence="7" id="KW-0418">Kinase</keyword>
<keyword evidence="8" id="KW-0902">Two-component regulatory system</keyword>
<dbReference type="InterPro" id="IPR003661">
    <property type="entry name" value="HisK_dim/P_dom"/>
</dbReference>
<dbReference type="SMART" id="SM00388">
    <property type="entry name" value="HisKA"/>
    <property type="match status" value="1"/>
</dbReference>
<evidence type="ECO:0000256" key="5">
    <source>
        <dbReference type="ARBA" id="ARBA00022553"/>
    </source>
</evidence>
<evidence type="ECO:0000256" key="6">
    <source>
        <dbReference type="ARBA" id="ARBA00022679"/>
    </source>
</evidence>
<dbReference type="SMART" id="SM00387">
    <property type="entry name" value="HATPase_c"/>
    <property type="match status" value="1"/>
</dbReference>
<reference evidence="14" key="1">
    <citation type="submission" date="2020-10" db="EMBL/GenBank/DDBJ databases">
        <authorList>
            <person name="Gilroy R."/>
        </authorList>
    </citation>
    <scope>NUCLEOTIDE SEQUENCE</scope>
    <source>
        <strain evidence="14">CHK154-7741</strain>
    </source>
</reference>
<evidence type="ECO:0000256" key="11">
    <source>
        <dbReference type="PROSITE-ProRule" id="PRU00169"/>
    </source>
</evidence>
<dbReference type="Gene3D" id="3.30.565.10">
    <property type="entry name" value="Histidine kinase-like ATPase, C-terminal domain"/>
    <property type="match status" value="1"/>
</dbReference>
<protein>
    <recommendedName>
        <fullName evidence="10">Circadian input-output histidine kinase CikA</fullName>
        <ecNumber evidence="3">2.7.13.3</ecNumber>
    </recommendedName>
    <alternativeName>
        <fullName evidence="4">Stage 0 sporulation protein A homolog</fullName>
    </alternativeName>
</protein>
<dbReference type="InterPro" id="IPR050736">
    <property type="entry name" value="Sensor_HK_Regulatory"/>
</dbReference>
<evidence type="ECO:0000256" key="10">
    <source>
        <dbReference type="ARBA" id="ARBA00074306"/>
    </source>
</evidence>
<dbReference type="Gene3D" id="1.10.287.130">
    <property type="match status" value="1"/>
</dbReference>
<dbReference type="FunFam" id="3.30.565.10:FF:000010">
    <property type="entry name" value="Sensor histidine kinase RcsC"/>
    <property type="match status" value="1"/>
</dbReference>
<dbReference type="PANTHER" id="PTHR43711">
    <property type="entry name" value="TWO-COMPONENT HISTIDINE KINASE"/>
    <property type="match status" value="1"/>
</dbReference>
<dbReference type="InterPro" id="IPR004358">
    <property type="entry name" value="Sig_transdc_His_kin-like_C"/>
</dbReference>
<dbReference type="SUPFAM" id="SSF47384">
    <property type="entry name" value="Homodimeric domain of signal transducing histidine kinase"/>
    <property type="match status" value="1"/>
</dbReference>
<comment type="function">
    <text evidence="9">May play the central regulatory role in sporulation. It may be an element of the effector pathway responsible for the activation of sporulation genes in response to nutritional stress. Spo0A may act in concert with spo0H (a sigma factor) to control the expression of some genes that are critical to the sporulation process.</text>
</comment>
<dbReference type="FunFam" id="1.10.287.130:FF:000001">
    <property type="entry name" value="Two-component sensor histidine kinase"/>
    <property type="match status" value="1"/>
</dbReference>
<keyword evidence="5 11" id="KW-0597">Phosphoprotein</keyword>
<comment type="catalytic activity">
    <reaction evidence="1">
        <text>ATP + protein L-histidine = ADP + protein N-phospho-L-histidine.</text>
        <dbReference type="EC" id="2.7.13.3"/>
    </reaction>
</comment>
<evidence type="ECO:0000313" key="15">
    <source>
        <dbReference type="Proteomes" id="UP000886748"/>
    </source>
</evidence>
<feature type="domain" description="Histidine kinase" evidence="12">
    <location>
        <begin position="323"/>
        <end position="561"/>
    </location>
</feature>
<evidence type="ECO:0000259" key="13">
    <source>
        <dbReference type="PROSITE" id="PS50110"/>
    </source>
</evidence>
<dbReference type="Pfam" id="PF00512">
    <property type="entry name" value="HisKA"/>
    <property type="match status" value="1"/>
</dbReference>
<evidence type="ECO:0000256" key="4">
    <source>
        <dbReference type="ARBA" id="ARBA00018672"/>
    </source>
</evidence>
<dbReference type="GO" id="GO:0000155">
    <property type="term" value="F:phosphorelay sensor kinase activity"/>
    <property type="evidence" value="ECO:0007669"/>
    <property type="project" value="InterPro"/>
</dbReference>
<evidence type="ECO:0000256" key="1">
    <source>
        <dbReference type="ARBA" id="ARBA00000085"/>
    </source>
</evidence>
<sequence>MAKILLVSDDEKQNKLITQILSKTPAAVITSVDESAVLNYVEKALVSLVLIDESIKTLDALILCKKMQAYTLKENIAVISLVDSKTENIELLKITNACVTKPVNDKILSACVASNLKLKKAVDTLSTNNSELAKSLYQLDVLYNTSTQLAGSLDKQKLINIMIDGLEKSLSFSLSSTLVFNDEHHIDLIINSLYAISPRLEHSLKLRAILSYRALFDKKRVPYDLNVNDITVIKNIKHPLEEYDLNILKFDNLFAPINVGEKFFGLIEVFRESDFSQEDTTCFQTLARQVSLPLENAALYEEIKKTNTKLEKLERLKSEFISIVSHELRTPLTAIKNSLEICLSGKAGDVSSIMDKFLNMAKRNVTRLSGIINDLLDLSKVEAGKMDFKFERTSINTPVEFIKNTFENVAKEKNIDLVLEKDDNIASTYIDNQRIEQVVSNLVSNAIKFTNENGRIIVKTENIKQSDIDKTKLIGVENPVFYDEYIKVSVGDNGIGIAPEDLKKVFDQFQQIENSLNRKNGGTGLGLPIAKQLIEAHKGFIWVESEVNRGTTFAFVIPVLSEKEKFILDLDKEISKAKSCEQNVLLVALNEPAECKNSFIDAVLQEKITIIRKTSNTKEVYFEENGKKCLVFMIPEADKFAQSFIEKKIESTLCSVNAETNKEKYDILYSSVLFPDNGEDAHELMETAKDLLSKQKTEMVEA</sequence>
<dbReference type="InterPro" id="IPR029016">
    <property type="entry name" value="GAF-like_dom_sf"/>
</dbReference>
<dbReference type="Gene3D" id="3.40.50.2300">
    <property type="match status" value="1"/>
</dbReference>
<dbReference type="CDD" id="cd16922">
    <property type="entry name" value="HATPase_EvgS-ArcB-TorS-like"/>
    <property type="match status" value="1"/>
</dbReference>
<dbReference type="InterPro" id="IPR011006">
    <property type="entry name" value="CheY-like_superfamily"/>
</dbReference>
<evidence type="ECO:0000256" key="3">
    <source>
        <dbReference type="ARBA" id="ARBA00012438"/>
    </source>
</evidence>
<dbReference type="EMBL" id="DVOD01000050">
    <property type="protein sequence ID" value="HIU92825.1"/>
    <property type="molecule type" value="Genomic_DNA"/>
</dbReference>
<dbReference type="SUPFAM" id="SSF52172">
    <property type="entry name" value="CheY-like"/>
    <property type="match status" value="1"/>
</dbReference>
<dbReference type="PRINTS" id="PR00344">
    <property type="entry name" value="BCTRLSENSOR"/>
</dbReference>
<feature type="modified residue" description="4-aspartylphosphate" evidence="11">
    <location>
        <position position="52"/>
    </location>
</feature>
<dbReference type="PANTHER" id="PTHR43711:SF31">
    <property type="entry name" value="HISTIDINE KINASE"/>
    <property type="match status" value="1"/>
</dbReference>
<dbReference type="CDD" id="cd00082">
    <property type="entry name" value="HisKA"/>
    <property type="match status" value="1"/>
</dbReference>
<dbReference type="InterPro" id="IPR005467">
    <property type="entry name" value="His_kinase_dom"/>
</dbReference>
<dbReference type="SUPFAM" id="SSF55781">
    <property type="entry name" value="GAF domain-like"/>
    <property type="match status" value="1"/>
</dbReference>
<dbReference type="PROSITE" id="PS50110">
    <property type="entry name" value="RESPONSE_REGULATORY"/>
    <property type="match status" value="1"/>
</dbReference>
<evidence type="ECO:0000256" key="7">
    <source>
        <dbReference type="ARBA" id="ARBA00022777"/>
    </source>
</evidence>
<evidence type="ECO:0000313" key="14">
    <source>
        <dbReference type="EMBL" id="HIU92825.1"/>
    </source>
</evidence>
<dbReference type="EC" id="2.7.13.3" evidence="3"/>